<dbReference type="AlphaFoldDB" id="A0A7V3RHG6"/>
<keyword evidence="2" id="KW-0175">Coiled coil</keyword>
<dbReference type="PANTHER" id="PTHR30548">
    <property type="entry name" value="2-HYDROXYGLUTARYL-COA DEHYDRATASE, D-COMPONENT-RELATED"/>
    <property type="match status" value="1"/>
</dbReference>
<protein>
    <submittedName>
        <fullName evidence="3">2-hydroxyacyl-CoA dehydratase</fullName>
    </submittedName>
</protein>
<dbReference type="PANTHER" id="PTHR30548:SF2">
    <property type="entry name" value="2-HYDROXYACYL-COA DEHYDRATASE,D-COMPONENT"/>
    <property type="match status" value="1"/>
</dbReference>
<comment type="caution">
    <text evidence="3">The sequence shown here is derived from an EMBL/GenBank/DDBJ whole genome shotgun (WGS) entry which is preliminary data.</text>
</comment>
<evidence type="ECO:0000256" key="2">
    <source>
        <dbReference type="SAM" id="Coils"/>
    </source>
</evidence>
<dbReference type="Pfam" id="PF06050">
    <property type="entry name" value="HGD-D"/>
    <property type="match status" value="1"/>
</dbReference>
<dbReference type="InterPro" id="IPR010327">
    <property type="entry name" value="FldB/FldC_alpha/beta"/>
</dbReference>
<evidence type="ECO:0000313" key="3">
    <source>
        <dbReference type="EMBL" id="HGE78303.1"/>
    </source>
</evidence>
<feature type="coiled-coil region" evidence="2">
    <location>
        <begin position="255"/>
        <end position="282"/>
    </location>
</feature>
<name>A0A7V3RHG6_UNCW3</name>
<proteinExistence type="inferred from homology"/>
<dbReference type="Gene3D" id="3.40.50.11900">
    <property type="match status" value="1"/>
</dbReference>
<evidence type="ECO:0000256" key="1">
    <source>
        <dbReference type="ARBA" id="ARBA00005806"/>
    </source>
</evidence>
<sequence>MKKKRTIPKKISLEAWSRQFENIPIEVIKRFRYYDNDEWGIYLSPPATFMVYGARELQRLKFDNSFESLRMWGFVFNETERLFRAKQINKKVIATMGDLGTIPVLVFSFPDCVPFYPECLWWTPFFKESTELLDTASRLGLPEATCFSRVVVSAFYKRSYFPKPDLIIASTGASCDDYSCVMQIVESMGYEMMWVEIPYRRSTEFTLTRPRPQDCDKTRDGFIYPKVIEEYLVREYQRVWQRLFKLTGVNNPHRLVETIKKVNRLRNLVEEIKKMNAEAEIAPLPALELMTIEFGNLYGYADFDEWVDIVQGIYDMVKDRVKKGIGVLRKDAIPIAWVTPSADPYLLNLVEDLGCRVVETEYVIRQALTLIEEDIEPLRALARSFINASLIGSTEERVRRIKQKIAQNKIKGVLITNMLGASHCAMETRLIERLLSDVPALSIDVPAPFGINQQIRTRIEAFVETIR</sequence>
<accession>A0A7V3RHG6</accession>
<organism evidence="3">
    <name type="scientific">candidate division WOR-3 bacterium</name>
    <dbReference type="NCBI Taxonomy" id="2052148"/>
    <lineage>
        <taxon>Bacteria</taxon>
        <taxon>Bacteria division WOR-3</taxon>
    </lineage>
</organism>
<gene>
    <name evidence="3" type="ORF">ENX68_04805</name>
</gene>
<reference evidence="3" key="1">
    <citation type="journal article" date="2020" name="mSystems">
        <title>Genome- and Community-Level Interaction Insights into Carbon Utilization and Element Cycling Functions of Hydrothermarchaeota in Hydrothermal Sediment.</title>
        <authorList>
            <person name="Zhou Z."/>
            <person name="Liu Y."/>
            <person name="Xu W."/>
            <person name="Pan J."/>
            <person name="Luo Z.H."/>
            <person name="Li M."/>
        </authorList>
    </citation>
    <scope>NUCLEOTIDE SEQUENCE [LARGE SCALE GENOMIC DNA]</scope>
    <source>
        <strain evidence="3">SpSt-961</strain>
    </source>
</reference>
<comment type="similarity">
    <text evidence="1">Belongs to the FldB/FldC dehydratase alpha/beta subunit family.</text>
</comment>
<dbReference type="EMBL" id="DTOZ01000131">
    <property type="protein sequence ID" value="HGE78303.1"/>
    <property type="molecule type" value="Genomic_DNA"/>
</dbReference>